<accession>A0A1Y5SWH4</accession>
<reference evidence="2 3" key="1">
    <citation type="submission" date="2017-03" db="EMBL/GenBank/DDBJ databases">
        <authorList>
            <person name="Afonso C.L."/>
            <person name="Miller P.J."/>
            <person name="Scott M.A."/>
            <person name="Spackman E."/>
            <person name="Goraichik I."/>
            <person name="Dimitrov K.M."/>
            <person name="Suarez D.L."/>
            <person name="Swayne D.E."/>
        </authorList>
    </citation>
    <scope>NUCLEOTIDE SEQUENCE [LARGE SCALE GENOMIC DNA]</scope>
    <source>
        <strain evidence="2 3">CECT 7691</strain>
    </source>
</reference>
<keyword evidence="3" id="KW-1185">Reference proteome</keyword>
<dbReference type="EMBL" id="FWFR01000001">
    <property type="protein sequence ID" value="SLN49610.1"/>
    <property type="molecule type" value="Genomic_DNA"/>
</dbReference>
<name>A0A1Y5SWH4_9PROT</name>
<sequence>MMMRIERSGLVDLLSLVMNAGIAVAIALTVLG</sequence>
<dbReference type="AlphaFoldDB" id="A0A1Y5SWH4"/>
<feature type="transmembrane region" description="Helical" evidence="1">
    <location>
        <begin position="12"/>
        <end position="31"/>
    </location>
</feature>
<keyword evidence="1" id="KW-0472">Membrane</keyword>
<dbReference type="Proteomes" id="UP000193200">
    <property type="component" value="Unassembled WGS sequence"/>
</dbReference>
<organism evidence="2 3">
    <name type="scientific">Oceanibacterium hippocampi</name>
    <dbReference type="NCBI Taxonomy" id="745714"/>
    <lineage>
        <taxon>Bacteria</taxon>
        <taxon>Pseudomonadati</taxon>
        <taxon>Pseudomonadota</taxon>
        <taxon>Alphaproteobacteria</taxon>
        <taxon>Sneathiellales</taxon>
        <taxon>Sneathiellaceae</taxon>
        <taxon>Oceanibacterium</taxon>
    </lineage>
</organism>
<evidence type="ECO:0000313" key="3">
    <source>
        <dbReference type="Proteomes" id="UP000193200"/>
    </source>
</evidence>
<evidence type="ECO:0000256" key="1">
    <source>
        <dbReference type="SAM" id="Phobius"/>
    </source>
</evidence>
<protein>
    <submittedName>
        <fullName evidence="2">Uncharacterized protein</fullName>
    </submittedName>
</protein>
<dbReference type="InParanoid" id="A0A1Y5SWH4"/>
<proteinExistence type="predicted"/>
<evidence type="ECO:0000313" key="2">
    <source>
        <dbReference type="EMBL" id="SLN49610.1"/>
    </source>
</evidence>
<keyword evidence="1" id="KW-0812">Transmembrane</keyword>
<keyword evidence="1" id="KW-1133">Transmembrane helix</keyword>
<gene>
    <name evidence="2" type="ORF">OCH7691_02173</name>
</gene>